<dbReference type="SUPFAM" id="SSF141734">
    <property type="entry name" value="HisI-like"/>
    <property type="match status" value="1"/>
</dbReference>
<dbReference type="RefSeq" id="XP_067819709.1">
    <property type="nucleotide sequence ID" value="XM_067960341.1"/>
</dbReference>
<dbReference type="Proteomes" id="UP000294530">
    <property type="component" value="Unassembled WGS sequence"/>
</dbReference>
<gene>
    <name evidence="12" type="ORF">CCR75_002243</name>
</gene>
<dbReference type="Gene3D" id="1.10.287.1080">
    <property type="entry name" value="MazG-like"/>
    <property type="match status" value="1"/>
</dbReference>
<evidence type="ECO:0000256" key="4">
    <source>
        <dbReference type="ARBA" id="ARBA00005204"/>
    </source>
</evidence>
<evidence type="ECO:0000313" key="13">
    <source>
        <dbReference type="Proteomes" id="UP000294530"/>
    </source>
</evidence>
<dbReference type="EMBL" id="SHOA02000010">
    <property type="protein sequence ID" value="TDH70210.1"/>
    <property type="molecule type" value="Genomic_DNA"/>
</dbReference>
<dbReference type="FunFam" id="3.10.20.810:FF:000002">
    <property type="entry name" value="Histidine biosynthesis trifunctional protein"/>
    <property type="match status" value="1"/>
</dbReference>
<dbReference type="NCBIfam" id="TIGR03188">
    <property type="entry name" value="histidine_hisI"/>
    <property type="match status" value="1"/>
</dbReference>
<dbReference type="GO" id="GO:0000105">
    <property type="term" value="P:L-histidine biosynthetic process"/>
    <property type="evidence" value="ECO:0007669"/>
    <property type="project" value="UniProtKB-KW"/>
</dbReference>
<evidence type="ECO:0000256" key="10">
    <source>
        <dbReference type="ARBA" id="ARBA00023268"/>
    </source>
</evidence>
<keyword evidence="9" id="KW-0368">Histidine biosynthesis</keyword>
<dbReference type="Pfam" id="PF01503">
    <property type="entry name" value="PRA-PH"/>
    <property type="match status" value="1"/>
</dbReference>
<evidence type="ECO:0000256" key="3">
    <source>
        <dbReference type="ARBA" id="ARBA00005169"/>
    </source>
</evidence>
<accession>A0A976FP66</accession>
<comment type="pathway">
    <text evidence="4">Amino-acid biosynthesis; L-histidine biosynthesis; L-histidine from 5-phospho-alpha-D-ribose 1-diphosphate: step 2/9.</text>
</comment>
<evidence type="ECO:0000313" key="12">
    <source>
        <dbReference type="EMBL" id="TDH70210.1"/>
    </source>
</evidence>
<dbReference type="GeneID" id="94346012"/>
<dbReference type="InterPro" id="IPR038019">
    <property type="entry name" value="PRib_AMP_CycHydrolase_sf"/>
</dbReference>
<reference evidence="12 13" key="1">
    <citation type="journal article" date="2021" name="Genome Biol.">
        <title>AFLAP: assembly-free linkage analysis pipeline using k-mers from genome sequencing data.</title>
        <authorList>
            <person name="Fletcher K."/>
            <person name="Zhang L."/>
            <person name="Gil J."/>
            <person name="Han R."/>
            <person name="Cavanaugh K."/>
            <person name="Michelmore R."/>
        </authorList>
    </citation>
    <scope>NUCLEOTIDE SEQUENCE [LARGE SCALE GENOMIC DNA]</scope>
    <source>
        <strain evidence="12 13">SF5</strain>
    </source>
</reference>
<feature type="domain" description="Phosphoribosyl-AMP cyclohydrolase" evidence="11">
    <location>
        <begin position="274"/>
        <end position="346"/>
    </location>
</feature>
<keyword evidence="5" id="KW-0028">Amino-acid biosynthesis</keyword>
<keyword evidence="8" id="KW-0067">ATP-binding</keyword>
<evidence type="ECO:0000256" key="2">
    <source>
        <dbReference type="ARBA" id="ARBA00001460"/>
    </source>
</evidence>
<evidence type="ECO:0000259" key="11">
    <source>
        <dbReference type="Pfam" id="PF01502"/>
    </source>
</evidence>
<evidence type="ECO:0000256" key="6">
    <source>
        <dbReference type="ARBA" id="ARBA00022741"/>
    </source>
</evidence>
<evidence type="ECO:0000256" key="5">
    <source>
        <dbReference type="ARBA" id="ARBA00022605"/>
    </source>
</evidence>
<evidence type="ECO:0000256" key="8">
    <source>
        <dbReference type="ARBA" id="ARBA00022840"/>
    </source>
</evidence>
<dbReference type="SUPFAM" id="SSF101386">
    <property type="entry name" value="all-alpha NTP pyrophosphatases"/>
    <property type="match status" value="1"/>
</dbReference>
<dbReference type="InterPro" id="IPR008179">
    <property type="entry name" value="HisE"/>
</dbReference>
<dbReference type="GO" id="GO:0004636">
    <property type="term" value="F:phosphoribosyl-ATP diphosphatase activity"/>
    <property type="evidence" value="ECO:0007669"/>
    <property type="project" value="UniProtKB-EC"/>
</dbReference>
<proteinExistence type="predicted"/>
<keyword evidence="10" id="KW-0511">Multifunctional enzyme</keyword>
<dbReference type="InterPro" id="IPR021130">
    <property type="entry name" value="PRib-ATP_PPHydrolase-like"/>
</dbReference>
<evidence type="ECO:0000256" key="9">
    <source>
        <dbReference type="ARBA" id="ARBA00023102"/>
    </source>
</evidence>
<dbReference type="GO" id="GO:0005524">
    <property type="term" value="F:ATP binding"/>
    <property type="evidence" value="ECO:0007669"/>
    <property type="project" value="UniProtKB-KW"/>
</dbReference>
<dbReference type="OrthoDB" id="1703565at2759"/>
<dbReference type="AlphaFoldDB" id="A0A976FP66"/>
<dbReference type="KEGG" id="blac:94346012"/>
<comment type="catalytic activity">
    <reaction evidence="2">
        <text>1-(5-phospho-beta-D-ribosyl)-ATP + H2O = 1-(5-phospho-beta-D-ribosyl)-5'-AMP + diphosphate + H(+)</text>
        <dbReference type="Rhea" id="RHEA:22828"/>
        <dbReference type="ChEBI" id="CHEBI:15377"/>
        <dbReference type="ChEBI" id="CHEBI:15378"/>
        <dbReference type="ChEBI" id="CHEBI:33019"/>
        <dbReference type="ChEBI" id="CHEBI:59457"/>
        <dbReference type="ChEBI" id="CHEBI:73183"/>
        <dbReference type="EC" id="3.6.1.31"/>
    </reaction>
</comment>
<name>A0A976FP66_BRELC</name>
<dbReference type="GO" id="GO:0004635">
    <property type="term" value="F:phosphoribosyl-AMP cyclohydrolase activity"/>
    <property type="evidence" value="ECO:0007669"/>
    <property type="project" value="UniProtKB-EC"/>
</dbReference>
<dbReference type="Gene3D" id="3.10.20.810">
    <property type="entry name" value="Phosphoribosyl-AMP cyclohydrolase"/>
    <property type="match status" value="1"/>
</dbReference>
<sequence>MLIPKVSIPFATTNDAESSLLRRLSIIGIVYAKLPIQKLHELAPLEPAEDTMPCELALKASLLDTRTLLGPFSSDMIDVLALWLDQGIAQVLVDLATSEDVELERIATAISELPASRLMVRISVLSPLADEFAKLQEKLFKLRGLISGVVLVLDSVTLLHERGFKDLCLSLQALRKSLKDSFRIAIEMATFPASDSDSFIILKQIQELHNQHIDVVTSGYCNDNETQQPCTVLTADNDGVVDAARSFVQCLRTDRPDGLFTTVVTDEGGVALGLVYSSTESVLAAIESRRGVYFSRSRGGLWKKGESSGNAQTLIKIDVDCDSDALRFTVNQSGTGFCHLNTRTCWGQDTGLRALESLLYRRHAHAPAGSYTKRLFDDAALLRNKLVEEAQELAEAKSIPDVAGEAADVMYFAMVRCVAAGCKLSDVEKMLDKRALKVKRRPGNSKPYRISVANEILSCNSNSAT</sequence>
<evidence type="ECO:0000256" key="1">
    <source>
        <dbReference type="ARBA" id="ARBA00000024"/>
    </source>
</evidence>
<dbReference type="CDD" id="cd11546">
    <property type="entry name" value="NTP-PPase_His4"/>
    <property type="match status" value="1"/>
</dbReference>
<protein>
    <recommendedName>
        <fullName evidence="11">Phosphoribosyl-AMP cyclohydrolase domain-containing protein</fullName>
    </recommendedName>
</protein>
<comment type="catalytic activity">
    <reaction evidence="1">
        <text>1-(5-phospho-beta-D-ribosyl)-5'-AMP + H2O = 1-(5-phospho-beta-D-ribosyl)-5-[(5-phospho-beta-D-ribosylamino)methylideneamino]imidazole-4-carboxamide</text>
        <dbReference type="Rhea" id="RHEA:20049"/>
        <dbReference type="ChEBI" id="CHEBI:15377"/>
        <dbReference type="ChEBI" id="CHEBI:58435"/>
        <dbReference type="ChEBI" id="CHEBI:59457"/>
        <dbReference type="EC" id="3.5.4.19"/>
    </reaction>
</comment>
<dbReference type="InterPro" id="IPR002496">
    <property type="entry name" value="PRib_AMP_CycHydrolase_dom"/>
</dbReference>
<keyword evidence="7" id="KW-0378">Hydrolase</keyword>
<dbReference type="PANTHER" id="PTHR42945:SF1">
    <property type="entry name" value="HISTIDINE BIOSYNTHESIS BIFUNCTIONAL PROTEIN HIS7"/>
    <property type="match status" value="1"/>
</dbReference>
<keyword evidence="13" id="KW-1185">Reference proteome</keyword>
<keyword evidence="6" id="KW-0547">Nucleotide-binding</keyword>
<organism evidence="12 13">
    <name type="scientific">Bremia lactucae</name>
    <name type="common">Lettuce downy mildew</name>
    <dbReference type="NCBI Taxonomy" id="4779"/>
    <lineage>
        <taxon>Eukaryota</taxon>
        <taxon>Sar</taxon>
        <taxon>Stramenopiles</taxon>
        <taxon>Oomycota</taxon>
        <taxon>Peronosporomycetes</taxon>
        <taxon>Peronosporales</taxon>
        <taxon>Peronosporaceae</taxon>
        <taxon>Bremia</taxon>
    </lineage>
</organism>
<comment type="pathway">
    <text evidence="3">Amino-acid biosynthesis; L-histidine biosynthesis; L-histidine from 5-phospho-alpha-D-ribose 1-diphosphate: step 3/9.</text>
</comment>
<evidence type="ECO:0000256" key="7">
    <source>
        <dbReference type="ARBA" id="ARBA00022801"/>
    </source>
</evidence>
<dbReference type="Pfam" id="PF01502">
    <property type="entry name" value="PRA-CH"/>
    <property type="match status" value="1"/>
</dbReference>
<dbReference type="PANTHER" id="PTHR42945">
    <property type="entry name" value="HISTIDINE BIOSYNTHESIS BIFUNCTIONAL PROTEIN"/>
    <property type="match status" value="1"/>
</dbReference>
<comment type="caution">
    <text evidence="12">The sequence shown here is derived from an EMBL/GenBank/DDBJ whole genome shotgun (WGS) entry which is preliminary data.</text>
</comment>